<keyword evidence="1" id="KW-0472">Membrane</keyword>
<dbReference type="EMBL" id="OV696687">
    <property type="protein sequence ID" value="CAH1253099.1"/>
    <property type="molecule type" value="Genomic_DNA"/>
</dbReference>
<feature type="transmembrane region" description="Helical" evidence="1">
    <location>
        <begin position="38"/>
        <end position="56"/>
    </location>
</feature>
<dbReference type="AlphaFoldDB" id="A0A8J9ZG90"/>
<keyword evidence="1" id="KW-1133">Transmembrane helix</keyword>
<sequence>MKPTRTPTQIIPNIEDCEWTPSVAHLFRRHYILQTPMYFLRCIYAVFYSLYLLFVLKPPTDADIIRFVENSTICMLIRPAKDDRSDEYEVTVDDCKLRATGGFHLMRMSIRYKKGEDGDQILCFNRNGVEISDRSQIFSTWYFYGTHSSHVKSHLFSNSLVRHIVDRDLKTLQESTYTAIPLHYGLLHSSISVLNGEGIVPSFLGYGGVGIRESLVEESGNMSAWEGHQSGRRWDLLGKESLLYKLFRSRRALRDVMKRHGIDLKLLEALFNHIIVHSMDHHGGDESSHLRYSLHPWHTGCTSYQAFKTNMFRVLIIRPNLNPLAPNTLRSINKPFYQDLYRELKKIDPEAAEVATASVMY</sequence>
<keyword evidence="3" id="KW-1185">Reference proteome</keyword>
<protein>
    <submittedName>
        <fullName evidence="2">Hypp1082 protein</fullName>
    </submittedName>
</protein>
<dbReference type="Proteomes" id="UP000838412">
    <property type="component" value="Chromosome 2"/>
</dbReference>
<name>A0A8J9ZG90_BRALA</name>
<keyword evidence="1" id="KW-0812">Transmembrane</keyword>
<evidence type="ECO:0000313" key="3">
    <source>
        <dbReference type="Proteomes" id="UP000838412"/>
    </source>
</evidence>
<dbReference type="OrthoDB" id="10013584at2759"/>
<reference evidence="2" key="1">
    <citation type="submission" date="2022-01" db="EMBL/GenBank/DDBJ databases">
        <authorList>
            <person name="Braso-Vives M."/>
        </authorList>
    </citation>
    <scope>NUCLEOTIDE SEQUENCE</scope>
</reference>
<evidence type="ECO:0000313" key="2">
    <source>
        <dbReference type="EMBL" id="CAH1253099.1"/>
    </source>
</evidence>
<evidence type="ECO:0000256" key="1">
    <source>
        <dbReference type="SAM" id="Phobius"/>
    </source>
</evidence>
<proteinExistence type="predicted"/>
<accession>A0A8J9ZG90</accession>
<organism evidence="2 3">
    <name type="scientific">Branchiostoma lanceolatum</name>
    <name type="common">Common lancelet</name>
    <name type="synonym">Amphioxus lanceolatum</name>
    <dbReference type="NCBI Taxonomy" id="7740"/>
    <lineage>
        <taxon>Eukaryota</taxon>
        <taxon>Metazoa</taxon>
        <taxon>Chordata</taxon>
        <taxon>Cephalochordata</taxon>
        <taxon>Leptocardii</taxon>
        <taxon>Amphioxiformes</taxon>
        <taxon>Branchiostomatidae</taxon>
        <taxon>Branchiostoma</taxon>
    </lineage>
</organism>
<gene>
    <name evidence="2" type="primary">Hypp1082</name>
    <name evidence="2" type="ORF">BLAG_LOCUS12989</name>
</gene>